<feature type="transmembrane region" description="Helical" evidence="1">
    <location>
        <begin position="455"/>
        <end position="483"/>
    </location>
</feature>
<keyword evidence="1" id="KW-0472">Membrane</keyword>
<dbReference type="GO" id="GO:0005525">
    <property type="term" value="F:GTP binding"/>
    <property type="evidence" value="ECO:0007669"/>
    <property type="project" value="InterPro"/>
</dbReference>
<keyword evidence="4" id="KW-1185">Reference proteome</keyword>
<dbReference type="InterPro" id="IPR006073">
    <property type="entry name" value="GTP-bd"/>
</dbReference>
<dbReference type="Proteomes" id="UP000219440">
    <property type="component" value="Unassembled WGS sequence"/>
</dbReference>
<evidence type="ECO:0000256" key="1">
    <source>
        <dbReference type="SAM" id="Phobius"/>
    </source>
</evidence>
<dbReference type="AlphaFoldDB" id="A0A2C8Y8A9"/>
<feature type="transmembrane region" description="Helical" evidence="1">
    <location>
        <begin position="410"/>
        <end position="435"/>
    </location>
</feature>
<keyword evidence="1" id="KW-1133">Transmembrane helix</keyword>
<proteinExistence type="predicted"/>
<name>A0A2C8Y8A9_9MICO</name>
<dbReference type="RefSeq" id="WP_097059344.1">
    <property type="nucleotide sequence ID" value="NZ_BMLC01000002.1"/>
</dbReference>
<dbReference type="GO" id="GO:0005829">
    <property type="term" value="C:cytosol"/>
    <property type="evidence" value="ECO:0007669"/>
    <property type="project" value="TreeGrafter"/>
</dbReference>
<accession>A0A2C8Y8A9</accession>
<dbReference type="SUPFAM" id="SSF52540">
    <property type="entry name" value="P-loop containing nucleoside triphosphate hydrolases"/>
    <property type="match status" value="1"/>
</dbReference>
<dbReference type="PANTHER" id="PTHR42698">
    <property type="entry name" value="GTPASE ERA"/>
    <property type="match status" value="1"/>
</dbReference>
<evidence type="ECO:0000259" key="2">
    <source>
        <dbReference type="Pfam" id="PF01926"/>
    </source>
</evidence>
<dbReference type="GO" id="GO:0000028">
    <property type="term" value="P:ribosomal small subunit assembly"/>
    <property type="evidence" value="ECO:0007669"/>
    <property type="project" value="TreeGrafter"/>
</dbReference>
<feature type="domain" description="G" evidence="2">
    <location>
        <begin position="51"/>
        <end position="184"/>
    </location>
</feature>
<dbReference type="GO" id="GO:0019843">
    <property type="term" value="F:rRNA binding"/>
    <property type="evidence" value="ECO:0007669"/>
    <property type="project" value="TreeGrafter"/>
</dbReference>
<keyword evidence="1" id="KW-0812">Transmembrane</keyword>
<sequence>MTSTLDARLDALRMLLDSGNGRIDDETAAGLDALLGRASARRSLSPEFTVVGVFGATGSGKSSLVNALVGADVARTHVRRPTTSQALSVGWNADTAAELLDWLGVRERVVRQDPIDPRAQKLLLLDLPDFDSIELANRDVAQRLVAQVDALVWVVDPQKYADEVLHVQFIAPHARHGAVTLVVLNQVDLLPESQVAGVMDSLRGILANDGLGRAKVLPVSARTGVGIPRLRAAIGDLAAAGELRDARLAADVSTLAAAIPEPGVLPRRTDVPLDRLTRELADAAGVPVVASAVAGSYRKRSQQATGWPVVSWLVRFRVDPLRRLGLGPLAKGSGTDSDPALHRTSMPALSAGGRAAVSMSVRGFADAAGEGLTESWRAGIRSVTDGTIASLPDELDLAIARTRLPAKGSWWWAIFAVVQWVALLAALVGAGWLLANALLPGVGLPRFEVPTVEGWAVPTLLIVAGVLLGILLGVLGAVIGRAVSASRRRRARKALTASVREVTRRVVVGPIVAELDRAREFVIALAVARD</sequence>
<organism evidence="3 4">
    <name type="scientific">Salinibacterium xinjiangense</name>
    <dbReference type="NCBI Taxonomy" id="386302"/>
    <lineage>
        <taxon>Bacteria</taxon>
        <taxon>Bacillati</taxon>
        <taxon>Actinomycetota</taxon>
        <taxon>Actinomycetes</taxon>
        <taxon>Micrococcales</taxon>
        <taxon>Microbacteriaceae</taxon>
        <taxon>Salinibacterium</taxon>
    </lineage>
</organism>
<protein>
    <submittedName>
        <fullName evidence="3">50S ribosome-binding GTPase</fullName>
    </submittedName>
</protein>
<dbReference type="EMBL" id="OCST01000001">
    <property type="protein sequence ID" value="SOE46395.1"/>
    <property type="molecule type" value="Genomic_DNA"/>
</dbReference>
<dbReference type="InterPro" id="IPR027417">
    <property type="entry name" value="P-loop_NTPase"/>
</dbReference>
<dbReference type="Gene3D" id="3.40.50.300">
    <property type="entry name" value="P-loop containing nucleotide triphosphate hydrolases"/>
    <property type="match status" value="1"/>
</dbReference>
<dbReference type="GO" id="GO:0043024">
    <property type="term" value="F:ribosomal small subunit binding"/>
    <property type="evidence" value="ECO:0007669"/>
    <property type="project" value="TreeGrafter"/>
</dbReference>
<dbReference type="PANTHER" id="PTHR42698:SF1">
    <property type="entry name" value="GTPASE ERA, MITOCHONDRIAL"/>
    <property type="match status" value="1"/>
</dbReference>
<dbReference type="OrthoDB" id="974105at2"/>
<gene>
    <name evidence="3" type="ORF">SAMN06296378_0146</name>
</gene>
<evidence type="ECO:0000313" key="3">
    <source>
        <dbReference type="EMBL" id="SOE46395.1"/>
    </source>
</evidence>
<evidence type="ECO:0000313" key="4">
    <source>
        <dbReference type="Proteomes" id="UP000219440"/>
    </source>
</evidence>
<dbReference type="Pfam" id="PF01926">
    <property type="entry name" value="MMR_HSR1"/>
    <property type="match status" value="1"/>
</dbReference>
<dbReference type="InterPro" id="IPR005662">
    <property type="entry name" value="GTPase_Era-like"/>
</dbReference>
<reference evidence="3 4" key="1">
    <citation type="submission" date="2017-09" db="EMBL/GenBank/DDBJ databases">
        <authorList>
            <person name="Ehlers B."/>
            <person name="Leendertz F.H."/>
        </authorList>
    </citation>
    <scope>NUCLEOTIDE SEQUENCE [LARGE SCALE GENOMIC DNA]</scope>
    <source>
        <strain evidence="3 4">CGMCC 1.05381</strain>
    </source>
</reference>